<dbReference type="Proteomes" id="UP000582231">
    <property type="component" value="Unassembled WGS sequence"/>
</dbReference>
<name>A0A852RHF5_9ACTN</name>
<organism evidence="2 3">
    <name type="scientific">Nocardioides kongjuensis</name>
    <dbReference type="NCBI Taxonomy" id="349522"/>
    <lineage>
        <taxon>Bacteria</taxon>
        <taxon>Bacillati</taxon>
        <taxon>Actinomycetota</taxon>
        <taxon>Actinomycetes</taxon>
        <taxon>Propionibacteriales</taxon>
        <taxon>Nocardioidaceae</taxon>
        <taxon>Nocardioides</taxon>
    </lineage>
</organism>
<dbReference type="SUPFAM" id="SSF54427">
    <property type="entry name" value="NTF2-like"/>
    <property type="match status" value="1"/>
</dbReference>
<comment type="caution">
    <text evidence="2">The sequence shown here is derived from an EMBL/GenBank/DDBJ whole genome shotgun (WGS) entry which is preliminary data.</text>
</comment>
<keyword evidence="3" id="KW-1185">Reference proteome</keyword>
<proteinExistence type="predicted"/>
<accession>A0A852RHF5</accession>
<dbReference type="EMBL" id="JACCBF010000001">
    <property type="protein sequence ID" value="NYD28776.1"/>
    <property type="molecule type" value="Genomic_DNA"/>
</dbReference>
<protein>
    <submittedName>
        <fullName evidence="2">Uncharacterized protein (TIGR02246 family)</fullName>
    </submittedName>
</protein>
<dbReference type="RefSeq" id="WP_141799564.1">
    <property type="nucleotide sequence ID" value="NZ_BAABEF010000001.1"/>
</dbReference>
<evidence type="ECO:0000313" key="3">
    <source>
        <dbReference type="Proteomes" id="UP000582231"/>
    </source>
</evidence>
<dbReference type="CDD" id="cd00531">
    <property type="entry name" value="NTF2_like"/>
    <property type="match status" value="1"/>
</dbReference>
<evidence type="ECO:0000313" key="2">
    <source>
        <dbReference type="EMBL" id="NYD28776.1"/>
    </source>
</evidence>
<dbReference type="InterPro" id="IPR032710">
    <property type="entry name" value="NTF2-like_dom_sf"/>
</dbReference>
<reference evidence="2 3" key="1">
    <citation type="submission" date="2020-07" db="EMBL/GenBank/DDBJ databases">
        <title>Sequencing the genomes of 1000 actinobacteria strains.</title>
        <authorList>
            <person name="Klenk H.-P."/>
        </authorList>
    </citation>
    <scope>NUCLEOTIDE SEQUENCE [LARGE SCALE GENOMIC DNA]</scope>
    <source>
        <strain evidence="2 3">DSM 19082</strain>
    </source>
</reference>
<dbReference type="Pfam" id="PF13577">
    <property type="entry name" value="SnoaL_4"/>
    <property type="match status" value="1"/>
</dbReference>
<dbReference type="InterPro" id="IPR037401">
    <property type="entry name" value="SnoaL-like"/>
</dbReference>
<evidence type="ECO:0000259" key="1">
    <source>
        <dbReference type="Pfam" id="PF13577"/>
    </source>
</evidence>
<sequence>MTDDRLAALERRLQRLEDEREIVQLLTTYGPLVDSGCADEVAAIWTEDGVYDNDVIVMTGRDEIRAMVRSASHQGFIAGGCAHFNGPVSVQVDGDTAIAVTHSLMVLHEDGAFRVNRATANHWQLRRTDEGWRATVRTGRLLDGAELAHGLLRTGALGQLPPTG</sequence>
<dbReference type="AlphaFoldDB" id="A0A852RHF5"/>
<dbReference type="Gene3D" id="3.10.450.50">
    <property type="match status" value="1"/>
</dbReference>
<gene>
    <name evidence="2" type="ORF">BJ958_000322</name>
</gene>
<feature type="domain" description="SnoaL-like" evidence="1">
    <location>
        <begin position="14"/>
        <end position="137"/>
    </location>
</feature>